<proteinExistence type="predicted"/>
<evidence type="ECO:0000313" key="2">
    <source>
        <dbReference type="Proteomes" id="UP000015105"/>
    </source>
</evidence>
<reference evidence="2" key="2">
    <citation type="journal article" date="2017" name="Nat. Plants">
        <title>The Aegilops tauschii genome reveals multiple impacts of transposons.</title>
        <authorList>
            <person name="Zhao G."/>
            <person name="Zou C."/>
            <person name="Li K."/>
            <person name="Wang K."/>
            <person name="Li T."/>
            <person name="Gao L."/>
            <person name="Zhang X."/>
            <person name="Wang H."/>
            <person name="Yang Z."/>
            <person name="Liu X."/>
            <person name="Jiang W."/>
            <person name="Mao L."/>
            <person name="Kong X."/>
            <person name="Jiao Y."/>
            <person name="Jia J."/>
        </authorList>
    </citation>
    <scope>NUCLEOTIDE SEQUENCE [LARGE SCALE GENOMIC DNA]</scope>
    <source>
        <strain evidence="2">cv. AL8/78</strain>
    </source>
</reference>
<accession>A0A453NJE3</accession>
<reference evidence="1" key="5">
    <citation type="journal article" date="2021" name="G3 (Bethesda)">
        <title>Aegilops tauschii genome assembly Aet v5.0 features greater sequence contiguity and improved annotation.</title>
        <authorList>
            <person name="Wang L."/>
            <person name="Zhu T."/>
            <person name="Rodriguez J.C."/>
            <person name="Deal K.R."/>
            <person name="Dubcovsky J."/>
            <person name="McGuire P.E."/>
            <person name="Lux T."/>
            <person name="Spannagl M."/>
            <person name="Mayer K.F.X."/>
            <person name="Baldrich P."/>
            <person name="Meyers B.C."/>
            <person name="Huo N."/>
            <person name="Gu Y.Q."/>
            <person name="Zhou H."/>
            <person name="Devos K.M."/>
            <person name="Bennetzen J.L."/>
            <person name="Unver T."/>
            <person name="Budak H."/>
            <person name="Gulick P.J."/>
            <person name="Galiba G."/>
            <person name="Kalapos B."/>
            <person name="Nelson D.R."/>
            <person name="Li P."/>
            <person name="You F.M."/>
            <person name="Luo M.C."/>
            <person name="Dvorak J."/>
        </authorList>
    </citation>
    <scope>NUCLEOTIDE SEQUENCE [LARGE SCALE GENOMIC DNA]</scope>
    <source>
        <strain evidence="1">cv. AL8/78</strain>
    </source>
</reference>
<evidence type="ECO:0000313" key="1">
    <source>
        <dbReference type="EnsemblPlants" id="AET6Gv20393400.2"/>
    </source>
</evidence>
<reference evidence="1" key="3">
    <citation type="journal article" date="2017" name="Nature">
        <title>Genome sequence of the progenitor of the wheat D genome Aegilops tauschii.</title>
        <authorList>
            <person name="Luo M.C."/>
            <person name="Gu Y.Q."/>
            <person name="Puiu D."/>
            <person name="Wang H."/>
            <person name="Twardziok S.O."/>
            <person name="Deal K.R."/>
            <person name="Huo N."/>
            <person name="Zhu T."/>
            <person name="Wang L."/>
            <person name="Wang Y."/>
            <person name="McGuire P.E."/>
            <person name="Liu S."/>
            <person name="Long H."/>
            <person name="Ramasamy R.K."/>
            <person name="Rodriguez J.C."/>
            <person name="Van S.L."/>
            <person name="Yuan L."/>
            <person name="Wang Z."/>
            <person name="Xia Z."/>
            <person name="Xiao L."/>
            <person name="Anderson O.D."/>
            <person name="Ouyang S."/>
            <person name="Liang Y."/>
            <person name="Zimin A.V."/>
            <person name="Pertea G."/>
            <person name="Qi P."/>
            <person name="Bennetzen J.L."/>
            <person name="Dai X."/>
            <person name="Dawson M.W."/>
            <person name="Muller H.G."/>
            <person name="Kugler K."/>
            <person name="Rivarola-Duarte L."/>
            <person name="Spannagl M."/>
            <person name="Mayer K.F.X."/>
            <person name="Lu F.H."/>
            <person name="Bevan M.W."/>
            <person name="Leroy P."/>
            <person name="Li P."/>
            <person name="You F.M."/>
            <person name="Sun Q."/>
            <person name="Liu Z."/>
            <person name="Lyons E."/>
            <person name="Wicker T."/>
            <person name="Salzberg S.L."/>
            <person name="Devos K.M."/>
            <person name="Dvorak J."/>
        </authorList>
    </citation>
    <scope>NUCLEOTIDE SEQUENCE [LARGE SCALE GENOMIC DNA]</scope>
    <source>
        <strain evidence="1">cv. AL8/78</strain>
    </source>
</reference>
<reference evidence="2" key="1">
    <citation type="journal article" date="2014" name="Science">
        <title>Ancient hybridizations among the ancestral genomes of bread wheat.</title>
        <authorList>
            <consortium name="International Wheat Genome Sequencing Consortium,"/>
            <person name="Marcussen T."/>
            <person name="Sandve S.R."/>
            <person name="Heier L."/>
            <person name="Spannagl M."/>
            <person name="Pfeifer M."/>
            <person name="Jakobsen K.S."/>
            <person name="Wulff B.B."/>
            <person name="Steuernagel B."/>
            <person name="Mayer K.F."/>
            <person name="Olsen O.A."/>
        </authorList>
    </citation>
    <scope>NUCLEOTIDE SEQUENCE [LARGE SCALE GENOMIC DNA]</scope>
    <source>
        <strain evidence="2">cv. AL8/78</strain>
    </source>
</reference>
<dbReference type="AlphaFoldDB" id="A0A453NJE3"/>
<dbReference type="Gramene" id="AET6Gv20393400.2">
    <property type="protein sequence ID" value="AET6Gv20393400.2"/>
    <property type="gene ID" value="AET6Gv20393400"/>
</dbReference>
<name>A0A453NJE3_AEGTS</name>
<keyword evidence="2" id="KW-1185">Reference proteome</keyword>
<dbReference type="EnsemblPlants" id="AET6Gv20393400.2">
    <property type="protein sequence ID" value="AET6Gv20393400.2"/>
    <property type="gene ID" value="AET6Gv20393400"/>
</dbReference>
<reference evidence="1" key="4">
    <citation type="submission" date="2019-03" db="UniProtKB">
        <authorList>
            <consortium name="EnsemblPlants"/>
        </authorList>
    </citation>
    <scope>IDENTIFICATION</scope>
</reference>
<protein>
    <submittedName>
        <fullName evidence="1">Uncharacterized protein</fullName>
    </submittedName>
</protein>
<sequence length="50" mass="5771">FIMEAKDLLIFILFLILGDGCKKILWLGSARRGPEPNGWECFDRLCVMIK</sequence>
<organism evidence="1 2">
    <name type="scientific">Aegilops tauschii subsp. strangulata</name>
    <name type="common">Goatgrass</name>
    <dbReference type="NCBI Taxonomy" id="200361"/>
    <lineage>
        <taxon>Eukaryota</taxon>
        <taxon>Viridiplantae</taxon>
        <taxon>Streptophyta</taxon>
        <taxon>Embryophyta</taxon>
        <taxon>Tracheophyta</taxon>
        <taxon>Spermatophyta</taxon>
        <taxon>Magnoliopsida</taxon>
        <taxon>Liliopsida</taxon>
        <taxon>Poales</taxon>
        <taxon>Poaceae</taxon>
        <taxon>BOP clade</taxon>
        <taxon>Pooideae</taxon>
        <taxon>Triticodae</taxon>
        <taxon>Triticeae</taxon>
        <taxon>Triticinae</taxon>
        <taxon>Aegilops</taxon>
    </lineage>
</organism>
<dbReference type="Proteomes" id="UP000015105">
    <property type="component" value="Chromosome 6D"/>
</dbReference>